<comment type="caution">
    <text evidence="8">The sequence shown here is derived from an EMBL/GenBank/DDBJ whole genome shotgun (WGS) entry which is preliminary data.</text>
</comment>
<feature type="transmembrane region" description="Helical" evidence="6">
    <location>
        <begin position="292"/>
        <end position="315"/>
    </location>
</feature>
<organism evidence="8 9">
    <name type="scientific">Commensalibacter papalotli</name>
    <name type="common">ex Botero et al. 2024</name>
    <dbReference type="NCBI Taxonomy" id="2972766"/>
    <lineage>
        <taxon>Bacteria</taxon>
        <taxon>Pseudomonadati</taxon>
        <taxon>Pseudomonadota</taxon>
        <taxon>Alphaproteobacteria</taxon>
        <taxon>Acetobacterales</taxon>
        <taxon>Acetobacteraceae</taxon>
    </lineage>
</organism>
<evidence type="ECO:0000256" key="3">
    <source>
        <dbReference type="ARBA" id="ARBA00022692"/>
    </source>
</evidence>
<protein>
    <submittedName>
        <fullName evidence="8">MFS family (AraJ) (PDB:4LDS)</fullName>
    </submittedName>
</protein>
<feature type="transmembrane region" description="Helical" evidence="6">
    <location>
        <begin position="42"/>
        <end position="63"/>
    </location>
</feature>
<feature type="transmembrane region" description="Helical" evidence="6">
    <location>
        <begin position="129"/>
        <end position="151"/>
    </location>
</feature>
<sequence length="391" mass="42045">MPLAIWALAMMTFGIGITEFSISGLLPFIAHDFSISIDNAGYAATIYALGVFLFTPVIIILGAKVPQKKMLLLLVGFFIVGNLITAWSPYFFVTLIGRFITSFAHGAFIGIGSLIAVELCKGRETSAISFMFSGLTLSTLIGTPLVTYLGYKISWHFVFYMITFIGIVAFIAVAKLVPAEIKREDEPEFHLLKELAVFKDPDVLIAMAITVLGPGAFFTSITYIAPVITKVAGFHDTAVPWILFVFGLGLCIGNIMGGKLARRSLMPVLLSSLILQAIMLFVLYFMAANAVILVLSIFLIAAFGFATVSPIQHLVMTKARKAGAANLISSFNIGMFNLGNALGAWIGGVVIAHQFGYASPNFAGGLLSIAAFVLALISYLRGKRETKLAIA</sequence>
<feature type="transmembrane region" description="Helical" evidence="6">
    <location>
        <begin position="70"/>
        <end position="90"/>
    </location>
</feature>
<dbReference type="EMBL" id="CAMXCH010000002">
    <property type="protein sequence ID" value="CAI3937726.1"/>
    <property type="molecule type" value="Genomic_DNA"/>
</dbReference>
<evidence type="ECO:0000256" key="1">
    <source>
        <dbReference type="ARBA" id="ARBA00004651"/>
    </source>
</evidence>
<dbReference type="InterPro" id="IPR020846">
    <property type="entry name" value="MFS_dom"/>
</dbReference>
<dbReference type="PROSITE" id="PS50850">
    <property type="entry name" value="MFS"/>
    <property type="match status" value="1"/>
</dbReference>
<proteinExistence type="predicted"/>
<accession>A0ABM9HMQ8</accession>
<evidence type="ECO:0000256" key="4">
    <source>
        <dbReference type="ARBA" id="ARBA00022989"/>
    </source>
</evidence>
<evidence type="ECO:0000313" key="9">
    <source>
        <dbReference type="Proteomes" id="UP001154272"/>
    </source>
</evidence>
<evidence type="ECO:0000256" key="5">
    <source>
        <dbReference type="ARBA" id="ARBA00023136"/>
    </source>
</evidence>
<dbReference type="PANTHER" id="PTHR43124:SF3">
    <property type="entry name" value="CHLORAMPHENICOL EFFLUX PUMP RV0191"/>
    <property type="match status" value="1"/>
</dbReference>
<name>A0ABM9HMQ8_9PROT</name>
<feature type="transmembrane region" description="Helical" evidence="6">
    <location>
        <begin position="362"/>
        <end position="380"/>
    </location>
</feature>
<dbReference type="Gene3D" id="1.20.1250.20">
    <property type="entry name" value="MFS general substrate transporter like domains"/>
    <property type="match status" value="1"/>
</dbReference>
<keyword evidence="5 6" id="KW-0472">Membrane</keyword>
<dbReference type="SUPFAM" id="SSF103473">
    <property type="entry name" value="MFS general substrate transporter"/>
    <property type="match status" value="1"/>
</dbReference>
<dbReference type="InterPro" id="IPR011701">
    <property type="entry name" value="MFS"/>
</dbReference>
<feature type="transmembrane region" description="Helical" evidence="6">
    <location>
        <begin position="268"/>
        <end position="286"/>
    </location>
</feature>
<reference evidence="8" key="1">
    <citation type="submission" date="2022-10" db="EMBL/GenBank/DDBJ databases">
        <authorList>
            <person name="Botero Cardona J."/>
        </authorList>
    </citation>
    <scope>NUCLEOTIDE SEQUENCE</scope>
    <source>
        <strain evidence="8">R-83534</strain>
    </source>
</reference>
<dbReference type="CDD" id="cd17324">
    <property type="entry name" value="MFS_NepI_like"/>
    <property type="match status" value="1"/>
</dbReference>
<feature type="transmembrane region" description="Helical" evidence="6">
    <location>
        <begin position="238"/>
        <end position="256"/>
    </location>
</feature>
<dbReference type="PANTHER" id="PTHR43124">
    <property type="entry name" value="PURINE EFFLUX PUMP PBUE"/>
    <property type="match status" value="1"/>
</dbReference>
<feature type="transmembrane region" description="Helical" evidence="6">
    <location>
        <begin position="157"/>
        <end position="177"/>
    </location>
</feature>
<evidence type="ECO:0000256" key="6">
    <source>
        <dbReference type="SAM" id="Phobius"/>
    </source>
</evidence>
<feature type="transmembrane region" description="Helical" evidence="6">
    <location>
        <begin position="203"/>
        <end position="226"/>
    </location>
</feature>
<feature type="domain" description="Major facilitator superfamily (MFS) profile" evidence="7">
    <location>
        <begin position="4"/>
        <end position="387"/>
    </location>
</feature>
<comment type="subcellular location">
    <subcellularLocation>
        <location evidence="1">Cell membrane</location>
        <topology evidence="1">Multi-pass membrane protein</topology>
    </subcellularLocation>
</comment>
<feature type="transmembrane region" description="Helical" evidence="6">
    <location>
        <begin position="96"/>
        <end position="117"/>
    </location>
</feature>
<keyword evidence="9" id="KW-1185">Reference proteome</keyword>
<keyword evidence="4 6" id="KW-1133">Transmembrane helix</keyword>
<evidence type="ECO:0000259" key="7">
    <source>
        <dbReference type="PROSITE" id="PS50850"/>
    </source>
</evidence>
<feature type="transmembrane region" description="Helical" evidence="6">
    <location>
        <begin position="7"/>
        <end position="30"/>
    </location>
</feature>
<dbReference type="Proteomes" id="UP001154272">
    <property type="component" value="Unassembled WGS sequence"/>
</dbReference>
<keyword evidence="2" id="KW-1003">Cell membrane</keyword>
<dbReference type="RefSeq" id="WP_282023634.1">
    <property type="nucleotide sequence ID" value="NZ_CAMXCH010000002.1"/>
</dbReference>
<keyword evidence="3 6" id="KW-0812">Transmembrane</keyword>
<feature type="transmembrane region" description="Helical" evidence="6">
    <location>
        <begin position="336"/>
        <end position="356"/>
    </location>
</feature>
<gene>
    <name evidence="8" type="ORF">R83534S58_LOCUS934</name>
</gene>
<dbReference type="Pfam" id="PF07690">
    <property type="entry name" value="MFS_1"/>
    <property type="match status" value="1"/>
</dbReference>
<dbReference type="InterPro" id="IPR036259">
    <property type="entry name" value="MFS_trans_sf"/>
</dbReference>
<evidence type="ECO:0000256" key="2">
    <source>
        <dbReference type="ARBA" id="ARBA00022475"/>
    </source>
</evidence>
<evidence type="ECO:0000313" key="8">
    <source>
        <dbReference type="EMBL" id="CAI3937726.1"/>
    </source>
</evidence>
<dbReference type="InterPro" id="IPR050189">
    <property type="entry name" value="MFS_Efflux_Transporters"/>
</dbReference>